<accession>A0ABZ0GRJ4</accession>
<dbReference type="EMBL" id="CP136600">
    <property type="protein sequence ID" value="WOH38335.1"/>
    <property type="molecule type" value="Genomic_DNA"/>
</dbReference>
<dbReference type="Pfam" id="PF08007">
    <property type="entry name" value="JmjC_2"/>
    <property type="match status" value="1"/>
</dbReference>
<dbReference type="Proteomes" id="UP001301442">
    <property type="component" value="Chromosome"/>
</dbReference>
<reference evidence="7 8" key="1">
    <citation type="submission" date="2023-09" db="EMBL/GenBank/DDBJ databases">
        <authorList>
            <person name="Qi X."/>
        </authorList>
    </citation>
    <scope>NUCLEOTIDE SEQUENCE [LARGE SCALE GENOMIC DNA]</scope>
    <source>
        <strain evidence="7 8">S1-1</strain>
    </source>
</reference>
<name>A0ABZ0GRJ4_9GAMM</name>
<dbReference type="SMART" id="SM00558">
    <property type="entry name" value="JmjC"/>
    <property type="match status" value="1"/>
</dbReference>
<dbReference type="PROSITE" id="PS51184">
    <property type="entry name" value="JMJC"/>
    <property type="match status" value="1"/>
</dbReference>
<dbReference type="InterPro" id="IPR039994">
    <property type="entry name" value="NO66-like"/>
</dbReference>
<evidence type="ECO:0000256" key="1">
    <source>
        <dbReference type="ARBA" id="ARBA00001954"/>
    </source>
</evidence>
<dbReference type="Pfam" id="PF20514">
    <property type="entry name" value="WHD_ROXA"/>
    <property type="match status" value="1"/>
</dbReference>
<dbReference type="Gene3D" id="2.60.120.650">
    <property type="entry name" value="Cupin"/>
    <property type="match status" value="1"/>
</dbReference>
<proteinExistence type="predicted"/>
<dbReference type="SUPFAM" id="SSF51197">
    <property type="entry name" value="Clavaminate synthase-like"/>
    <property type="match status" value="1"/>
</dbReference>
<protein>
    <submittedName>
        <fullName evidence="7">Cupin domain-containing protein</fullName>
        <ecNumber evidence="7">1.14.11.47</ecNumber>
    </submittedName>
</protein>
<evidence type="ECO:0000256" key="3">
    <source>
        <dbReference type="ARBA" id="ARBA00022964"/>
    </source>
</evidence>
<keyword evidence="4 7" id="KW-0560">Oxidoreductase</keyword>
<gene>
    <name evidence="7" type="ORF">RI844_03620</name>
</gene>
<comment type="cofactor">
    <cofactor evidence="1">
        <name>Fe(2+)</name>
        <dbReference type="ChEBI" id="CHEBI:29033"/>
    </cofactor>
</comment>
<organism evidence="7 8">
    <name type="scientific">Thalassotalea fonticola</name>
    <dbReference type="NCBI Taxonomy" id="3065649"/>
    <lineage>
        <taxon>Bacteria</taxon>
        <taxon>Pseudomonadati</taxon>
        <taxon>Pseudomonadota</taxon>
        <taxon>Gammaproteobacteria</taxon>
        <taxon>Alteromonadales</taxon>
        <taxon>Colwelliaceae</taxon>
        <taxon>Thalassotalea</taxon>
    </lineage>
</organism>
<dbReference type="PANTHER" id="PTHR13096:SF8">
    <property type="entry name" value="RIBOSOMAL OXYGENASE 1"/>
    <property type="match status" value="1"/>
</dbReference>
<dbReference type="EC" id="1.14.11.47" evidence="7"/>
<evidence type="ECO:0000313" key="8">
    <source>
        <dbReference type="Proteomes" id="UP001301442"/>
    </source>
</evidence>
<keyword evidence="3" id="KW-0223">Dioxygenase</keyword>
<evidence type="ECO:0000256" key="5">
    <source>
        <dbReference type="ARBA" id="ARBA00023004"/>
    </source>
</evidence>
<dbReference type="Gene3D" id="3.40.366.30">
    <property type="entry name" value="50S ribosomal protein L16 arginine hydroxylase, Chain A, Domain 2"/>
    <property type="match status" value="1"/>
</dbReference>
<keyword evidence="8" id="KW-1185">Reference proteome</keyword>
<dbReference type="RefSeq" id="WP_348397107.1">
    <property type="nucleotide sequence ID" value="NZ_CP136600.1"/>
</dbReference>
<sequence length="382" mass="43204">MIIDFKDLTPETFLAEYWQKKPLIIKGAFANFEDPIEANELAGLAMEDFIESRIISNINANWDVKHGPFDDFSSFGEKNWTLLVQATNHWSSGVNALIEPFKFIPNWRIDDVMVSFSTPGGGVGPHLDQYDVFIIQGEGKRRWQVGKPDSTLENLTPHEDLKQVSMFSAVIDEITEPGDLLYIPPNHPHDGVALDNSINYSVGFQAPSAQELISAFADYQLDNHLFEQRFDDSKRVVTETPEEMHEADFELLNSVMNSAFKNETVMQDFLGKYLTSVHHTLNLLVPVEPLSIELIKEILADGEELYPVLGLKCILVNQPKIKILFINGENYPVDTDTLELAKLLASKKPLTKDLLESSMDCLKNQQLLTKVINKGLWCFECN</sequence>
<evidence type="ECO:0000259" key="6">
    <source>
        <dbReference type="PROSITE" id="PS51184"/>
    </source>
</evidence>
<dbReference type="InterPro" id="IPR046799">
    <property type="entry name" value="ROXA-like_wH"/>
</dbReference>
<evidence type="ECO:0000313" key="7">
    <source>
        <dbReference type="EMBL" id="WOH38335.1"/>
    </source>
</evidence>
<dbReference type="InterPro" id="IPR003347">
    <property type="entry name" value="JmjC_dom"/>
</dbReference>
<feature type="domain" description="JmjC" evidence="6">
    <location>
        <begin position="93"/>
        <end position="221"/>
    </location>
</feature>
<keyword evidence="2" id="KW-0479">Metal-binding</keyword>
<keyword evidence="5" id="KW-0408">Iron</keyword>
<dbReference type="GO" id="GO:0016491">
    <property type="term" value="F:oxidoreductase activity"/>
    <property type="evidence" value="ECO:0007669"/>
    <property type="project" value="UniProtKB-KW"/>
</dbReference>
<evidence type="ECO:0000256" key="4">
    <source>
        <dbReference type="ARBA" id="ARBA00023002"/>
    </source>
</evidence>
<evidence type="ECO:0000256" key="2">
    <source>
        <dbReference type="ARBA" id="ARBA00022723"/>
    </source>
</evidence>
<dbReference type="PANTHER" id="PTHR13096">
    <property type="entry name" value="MINA53 MYC INDUCED NUCLEAR ANTIGEN"/>
    <property type="match status" value="1"/>
</dbReference>